<evidence type="ECO:0000313" key="1">
    <source>
        <dbReference type="EMBL" id="ANO50693.1"/>
    </source>
</evidence>
<dbReference type="EMBL" id="CP016268">
    <property type="protein sequence ID" value="ANO50693.1"/>
    <property type="molecule type" value="Genomic_DNA"/>
</dbReference>
<dbReference type="Pfam" id="PF07209">
    <property type="entry name" value="DUF1415"/>
    <property type="match status" value="1"/>
</dbReference>
<evidence type="ECO:0000313" key="2">
    <source>
        <dbReference type="Proteomes" id="UP000092695"/>
    </source>
</evidence>
<name>A0A193LDZ0_9GAMM</name>
<dbReference type="Proteomes" id="UP000092695">
    <property type="component" value="Chromosome"/>
</dbReference>
<sequence>METVTKSAVVRRWVEDLVVGLNLCPFAGRELVNNRIRFVESAATTEEQLLGTLEAELALLNNDAAIETTLLIHPDVLQDFFDYNQFLDTADRLLEQMELEGVYQVASFHPDYQFADTAADDAENYTNRSPYPLLHILREASLEKSIDAYPDVEQIPARNIERMNSLGREHLELLMRRCIDGGKN</sequence>
<gene>
    <name evidence="1" type="ORF">BA177_05250</name>
</gene>
<dbReference type="OrthoDB" id="277390at2"/>
<organism evidence="1 2">
    <name type="scientific">Woeseia oceani</name>
    <dbReference type="NCBI Taxonomy" id="1548547"/>
    <lineage>
        <taxon>Bacteria</taxon>
        <taxon>Pseudomonadati</taxon>
        <taxon>Pseudomonadota</taxon>
        <taxon>Gammaproteobacteria</taxon>
        <taxon>Woeseiales</taxon>
        <taxon>Woeseiaceae</taxon>
        <taxon>Woeseia</taxon>
    </lineage>
</organism>
<evidence type="ECO:0008006" key="3">
    <source>
        <dbReference type="Google" id="ProtNLM"/>
    </source>
</evidence>
<dbReference type="STRING" id="1548547.BA177_05250"/>
<keyword evidence="2" id="KW-1185">Reference proteome</keyword>
<dbReference type="AlphaFoldDB" id="A0A193LDZ0"/>
<dbReference type="InterPro" id="IPR009858">
    <property type="entry name" value="DUF1415"/>
</dbReference>
<reference evidence="1 2" key="1">
    <citation type="submission" date="2016-06" db="EMBL/GenBank/DDBJ databases">
        <title>Complete genome sequence of a deep-branching marine Gamma Proteobacterium Woeseia oceani type strain XK5.</title>
        <authorList>
            <person name="Mu D."/>
            <person name="Du Z."/>
        </authorList>
    </citation>
    <scope>NUCLEOTIDE SEQUENCE [LARGE SCALE GENOMIC DNA]</scope>
    <source>
        <strain evidence="1 2">XK5</strain>
    </source>
</reference>
<dbReference type="RefSeq" id="WP_068613792.1">
    <property type="nucleotide sequence ID" value="NZ_CP016268.1"/>
</dbReference>
<proteinExistence type="predicted"/>
<protein>
    <recommendedName>
        <fullName evidence="3">Peptidase</fullName>
    </recommendedName>
</protein>
<dbReference type="KEGG" id="woc:BA177_05250"/>
<accession>A0A193LDZ0</accession>